<keyword evidence="2 5" id="KW-0808">Transferase</keyword>
<dbReference type="PANTHER" id="PTHR10545:SF29">
    <property type="entry name" value="GH14572P-RELATED"/>
    <property type="match status" value="1"/>
</dbReference>
<evidence type="ECO:0000256" key="3">
    <source>
        <dbReference type="ARBA" id="ARBA00023315"/>
    </source>
</evidence>
<evidence type="ECO:0000256" key="2">
    <source>
        <dbReference type="ARBA" id="ARBA00022679"/>
    </source>
</evidence>
<dbReference type="PROSITE" id="PS51186">
    <property type="entry name" value="GNAT"/>
    <property type="match status" value="1"/>
</dbReference>
<dbReference type="PANTHER" id="PTHR10545">
    <property type="entry name" value="DIAMINE N-ACETYLTRANSFERASE"/>
    <property type="match status" value="1"/>
</dbReference>
<dbReference type="InterPro" id="IPR051016">
    <property type="entry name" value="Diverse_Substrate_AcTransf"/>
</dbReference>
<comment type="similarity">
    <text evidence="1">Belongs to the acetyltransferase family.</text>
</comment>
<dbReference type="InterPro" id="IPR016181">
    <property type="entry name" value="Acyl_CoA_acyltransferase"/>
</dbReference>
<dbReference type="Proteomes" id="UP000264330">
    <property type="component" value="Unassembled WGS sequence"/>
</dbReference>
<dbReference type="GO" id="GO:0008080">
    <property type="term" value="F:N-acetyltransferase activity"/>
    <property type="evidence" value="ECO:0007669"/>
    <property type="project" value="UniProtKB-ARBA"/>
</dbReference>
<comment type="caution">
    <text evidence="5">The sequence shown here is derived from an EMBL/GenBank/DDBJ whole genome shotgun (WGS) entry which is preliminary data.</text>
</comment>
<dbReference type="Pfam" id="PF00583">
    <property type="entry name" value="Acetyltransf_1"/>
    <property type="match status" value="1"/>
</dbReference>
<dbReference type="SUPFAM" id="SSF55729">
    <property type="entry name" value="Acyl-CoA N-acyltransferases (Nat)"/>
    <property type="match status" value="1"/>
</dbReference>
<protein>
    <submittedName>
        <fullName evidence="5">N-acetyltransferase</fullName>
    </submittedName>
</protein>
<evidence type="ECO:0000259" key="4">
    <source>
        <dbReference type="PROSITE" id="PS51186"/>
    </source>
</evidence>
<dbReference type="Gene3D" id="3.40.630.30">
    <property type="match status" value="1"/>
</dbReference>
<sequence>MMNEPKIRFVQKKDLLQLVNLCKLHADYEKADYDVQQKEELLNKHLFSDHPSLYCLVVEKEGRLIGYTAYMKQFSTWDATNYIYMDCLFMTEESRGFGIGEKIMDKIKEEAQKLGCAMIQWQTPEFNKRAIKFYKRIGAVGKSKERFFLNVE</sequence>
<dbReference type="RefSeq" id="WP_148211769.1">
    <property type="nucleotide sequence ID" value="NZ_CAJXAW010000093.1"/>
</dbReference>
<name>A0A3D5J0H1_9FLAO</name>
<dbReference type="FunFam" id="3.40.630.30:FF:000064">
    <property type="entry name" value="GNAT family acetyltransferase"/>
    <property type="match status" value="1"/>
</dbReference>
<keyword evidence="3" id="KW-0012">Acyltransferase</keyword>
<dbReference type="EMBL" id="DPMF01000248">
    <property type="protein sequence ID" value="HCV81487.1"/>
    <property type="molecule type" value="Genomic_DNA"/>
</dbReference>
<dbReference type="CDD" id="cd04301">
    <property type="entry name" value="NAT_SF"/>
    <property type="match status" value="1"/>
</dbReference>
<dbReference type="InterPro" id="IPR000182">
    <property type="entry name" value="GNAT_dom"/>
</dbReference>
<proteinExistence type="inferred from homology"/>
<evidence type="ECO:0000313" key="5">
    <source>
        <dbReference type="EMBL" id="HCV81487.1"/>
    </source>
</evidence>
<evidence type="ECO:0000256" key="1">
    <source>
        <dbReference type="ARBA" id="ARBA00008694"/>
    </source>
</evidence>
<feature type="domain" description="N-acetyltransferase" evidence="4">
    <location>
        <begin position="5"/>
        <end position="152"/>
    </location>
</feature>
<reference evidence="5 6" key="1">
    <citation type="journal article" date="2018" name="Nat. Biotechnol.">
        <title>A standardized bacterial taxonomy based on genome phylogeny substantially revises the tree of life.</title>
        <authorList>
            <person name="Parks D.H."/>
            <person name="Chuvochina M."/>
            <person name="Waite D.W."/>
            <person name="Rinke C."/>
            <person name="Skarshewski A."/>
            <person name="Chaumeil P.A."/>
            <person name="Hugenholtz P."/>
        </authorList>
    </citation>
    <scope>NUCLEOTIDE SEQUENCE [LARGE SCALE GENOMIC DNA]</scope>
    <source>
        <strain evidence="5">UBA9359</strain>
    </source>
</reference>
<dbReference type="AlphaFoldDB" id="A0A3D5J0H1"/>
<evidence type="ECO:0000313" key="6">
    <source>
        <dbReference type="Proteomes" id="UP000264330"/>
    </source>
</evidence>
<organism evidence="5 6">
    <name type="scientific">Zunongwangia profunda</name>
    <dbReference type="NCBI Taxonomy" id="398743"/>
    <lineage>
        <taxon>Bacteria</taxon>
        <taxon>Pseudomonadati</taxon>
        <taxon>Bacteroidota</taxon>
        <taxon>Flavobacteriia</taxon>
        <taxon>Flavobacteriales</taxon>
        <taxon>Flavobacteriaceae</taxon>
        <taxon>Zunongwangia</taxon>
    </lineage>
</organism>
<gene>
    <name evidence="5" type="ORF">DGQ38_10610</name>
</gene>
<accession>A0A3D5J0H1</accession>